<keyword evidence="3" id="KW-1185">Reference proteome</keyword>
<organism evidence="2 3">
    <name type="scientific">Marmota monax</name>
    <name type="common">Woodchuck</name>
    <dbReference type="NCBI Taxonomy" id="9995"/>
    <lineage>
        <taxon>Eukaryota</taxon>
        <taxon>Metazoa</taxon>
        <taxon>Chordata</taxon>
        <taxon>Craniata</taxon>
        <taxon>Vertebrata</taxon>
        <taxon>Euteleostomi</taxon>
        <taxon>Mammalia</taxon>
        <taxon>Eutheria</taxon>
        <taxon>Euarchontoglires</taxon>
        <taxon>Glires</taxon>
        <taxon>Rodentia</taxon>
        <taxon>Sciuromorpha</taxon>
        <taxon>Sciuridae</taxon>
        <taxon>Xerinae</taxon>
        <taxon>Marmotini</taxon>
        <taxon>Marmota</taxon>
    </lineage>
</organism>
<dbReference type="Proteomes" id="UP000335636">
    <property type="component" value="Unassembled WGS sequence"/>
</dbReference>
<dbReference type="AlphaFoldDB" id="A0A5E4CXL3"/>
<feature type="domain" description="CCDC81 HU" evidence="1">
    <location>
        <begin position="1"/>
        <end position="45"/>
    </location>
</feature>
<dbReference type="Pfam" id="PF14908">
    <property type="entry name" value="HU-CCDC81_euk_1"/>
    <property type="match status" value="1"/>
</dbReference>
<dbReference type="GO" id="GO:0005815">
    <property type="term" value="C:microtubule organizing center"/>
    <property type="evidence" value="ECO:0007669"/>
    <property type="project" value="TreeGrafter"/>
</dbReference>
<proteinExistence type="predicted"/>
<reference evidence="2" key="1">
    <citation type="submission" date="2019-04" db="EMBL/GenBank/DDBJ databases">
        <authorList>
            <person name="Alioto T."/>
            <person name="Alioto T."/>
        </authorList>
    </citation>
    <scope>NUCLEOTIDE SEQUENCE [LARGE SCALE GENOMIC DNA]</scope>
</reference>
<dbReference type="InterPro" id="IPR028034">
    <property type="entry name" value="HU-CCDC81"/>
</dbReference>
<accession>A0A5E4CXL3</accession>
<dbReference type="PANTHER" id="PTHR14362:SF2">
    <property type="entry name" value="COILED-COIL DOMAIN-CONTAINING PROTEIN 81"/>
    <property type="match status" value="1"/>
</dbReference>
<dbReference type="EMBL" id="CABDUW010002173">
    <property type="protein sequence ID" value="VTJ85751.1"/>
    <property type="molecule type" value="Genomic_DNA"/>
</dbReference>
<feature type="non-terminal residue" evidence="2">
    <location>
        <position position="51"/>
    </location>
</feature>
<sequence>GVHISGFGTFTFTRQKLEMGNKFILIQRPVFIMAEKLLQTHGLSQNKVYSP</sequence>
<dbReference type="InterPro" id="IPR026295">
    <property type="entry name" value="CCD81"/>
</dbReference>
<feature type="non-terminal residue" evidence="2">
    <location>
        <position position="1"/>
    </location>
</feature>
<name>A0A5E4CXL3_MARMO</name>
<comment type="caution">
    <text evidence="2">The sequence shown here is derived from an EMBL/GenBank/DDBJ whole genome shotgun (WGS) entry which is preliminary data.</text>
</comment>
<evidence type="ECO:0000259" key="1">
    <source>
        <dbReference type="Pfam" id="PF14908"/>
    </source>
</evidence>
<evidence type="ECO:0000313" key="2">
    <source>
        <dbReference type="EMBL" id="VTJ85751.1"/>
    </source>
</evidence>
<evidence type="ECO:0000313" key="3">
    <source>
        <dbReference type="Proteomes" id="UP000335636"/>
    </source>
</evidence>
<gene>
    <name evidence="2" type="ORF">MONAX_5E035025</name>
</gene>
<protein>
    <recommendedName>
        <fullName evidence="1">CCDC81 HU domain-containing protein</fullName>
    </recommendedName>
</protein>
<dbReference type="PANTHER" id="PTHR14362">
    <property type="entry name" value="COILED-COIL DOMAIN-CONTAINING PROTEIN 81"/>
    <property type="match status" value="1"/>
</dbReference>